<dbReference type="AlphaFoldDB" id="A0A1L9QUY9"/>
<gene>
    <name evidence="1" type="ORF">BI308_06490</name>
</gene>
<evidence type="ECO:0000313" key="2">
    <source>
        <dbReference type="Proteomes" id="UP000183940"/>
    </source>
</evidence>
<reference evidence="1" key="1">
    <citation type="submission" date="2016-10" db="EMBL/GenBank/DDBJ databases">
        <title>CRISPR-Cas defence system in Roseofilum reptotaenium: evidence of a bacteriophage-cyanobacterium arms race in the coral black band disease.</title>
        <authorList>
            <person name="Buerger P."/>
            <person name="Wood-Charlson E.M."/>
            <person name="Weynberg K.D."/>
            <person name="Willis B."/>
            <person name="Van Oppen M.J."/>
        </authorList>
    </citation>
    <scope>NUCLEOTIDE SEQUENCE [LARGE SCALE GENOMIC DNA]</scope>
    <source>
        <strain evidence="1">AO1-A</strain>
    </source>
</reference>
<keyword evidence="2" id="KW-1185">Reference proteome</keyword>
<sequence>MKHYLQKILGVGAIALGTALGTLSFNPQPAQAQAAYGSYIGVGPAVGLVEGGNANRQIAGVIAVRYKFLEIPLSMRVQGFILGGSAAVVPTVSYDFPLNWQTDAYIGAGYSFANGNNVSPLGNQNGFALQPGIDYMIPSSNAVIFGNAVIAFDAYRNTGETAVSLQGGIGLRF</sequence>
<dbReference type="EMBL" id="MLAW01000007">
    <property type="protein sequence ID" value="OJJ26488.1"/>
    <property type="molecule type" value="Genomic_DNA"/>
</dbReference>
<organism evidence="1 2">
    <name type="scientific">Roseofilum reptotaenium AO1-A</name>
    <dbReference type="NCBI Taxonomy" id="1925591"/>
    <lineage>
        <taxon>Bacteria</taxon>
        <taxon>Bacillati</taxon>
        <taxon>Cyanobacteriota</taxon>
        <taxon>Cyanophyceae</taxon>
        <taxon>Desertifilales</taxon>
        <taxon>Desertifilaceae</taxon>
        <taxon>Roseofilum</taxon>
    </lineage>
</organism>
<evidence type="ECO:0000313" key="1">
    <source>
        <dbReference type="EMBL" id="OJJ26488.1"/>
    </source>
</evidence>
<accession>A0A1L9QUY9</accession>
<evidence type="ECO:0008006" key="3">
    <source>
        <dbReference type="Google" id="ProtNLM"/>
    </source>
</evidence>
<name>A0A1L9QUY9_9CYAN</name>
<dbReference type="Proteomes" id="UP000183940">
    <property type="component" value="Unassembled WGS sequence"/>
</dbReference>
<proteinExistence type="predicted"/>
<comment type="caution">
    <text evidence="1">The sequence shown here is derived from an EMBL/GenBank/DDBJ whole genome shotgun (WGS) entry which is preliminary data.</text>
</comment>
<dbReference type="STRING" id="1925591.BI308_06490"/>
<protein>
    <recommendedName>
        <fullName evidence="3">Outer membrane protein beta-barrel domain-containing protein</fullName>
    </recommendedName>
</protein>